<evidence type="ECO:0000256" key="8">
    <source>
        <dbReference type="ARBA" id="ARBA00048502"/>
    </source>
</evidence>
<sequence length="412" mass="43061">LFAMFSRITLKFSQPGVRYSSSMLNEVVIVSARRTPVGSFQSSLSSLPATKLGSIAIASAVEKAGISAHHVQEVYMGNVLQAALGQAPARQAALGAGLLESTPCTTVNKVCASGMKSIMLATQSLMCGHQEVMVAGGMESMSNAPFAMPRAPPTYGGVKLNDLIVHDGLTDAYGKMHMGVCGEDTASKFSINREEQDKYAINSYQRSAAATADGRFKDEIVEVTIPGKRGKPDVVVSEDEEFKKVNFEKLVKLRAVFQSENGTVTAGNASTLNDGAALVLMTSQAAEKLGAKPLARITGFADAALCLLLIFPSAPAYAIPKLKPPGVTKEQISLWEINEAFSVVALANIKLLGVDADKVNVDGGAVALGHPIGMSGARIVGHLVHRLEPGQYGCGGICNGGGGASAIVIQKL</sequence>
<reference evidence="13" key="2">
    <citation type="submission" date="2025-08" db="UniProtKB">
        <authorList>
            <consortium name="Ensembl"/>
        </authorList>
    </citation>
    <scope>IDENTIFICATION</scope>
</reference>
<dbReference type="InterPro" id="IPR020613">
    <property type="entry name" value="Thiolase_CS"/>
</dbReference>
<dbReference type="InterPro" id="IPR020617">
    <property type="entry name" value="Thiolase_C"/>
</dbReference>
<dbReference type="GO" id="GO:0046872">
    <property type="term" value="F:metal ion binding"/>
    <property type="evidence" value="ECO:0007669"/>
    <property type="project" value="UniProtKB-KW"/>
</dbReference>
<dbReference type="GO" id="GO:0003985">
    <property type="term" value="F:acetyl-CoA C-acetyltransferase activity"/>
    <property type="evidence" value="ECO:0007669"/>
    <property type="project" value="TreeGrafter"/>
</dbReference>
<evidence type="ECO:0000256" key="1">
    <source>
        <dbReference type="ARBA" id="ARBA00005005"/>
    </source>
</evidence>
<keyword evidence="5" id="KW-0630">Potassium</keyword>
<evidence type="ECO:0000256" key="2">
    <source>
        <dbReference type="ARBA" id="ARBA00010982"/>
    </source>
</evidence>
<keyword evidence="3 10" id="KW-0808">Transferase</keyword>
<feature type="active site" description="Acyl-thioester intermediate" evidence="9">
    <location>
        <position position="111"/>
    </location>
</feature>
<dbReference type="PANTHER" id="PTHR18919">
    <property type="entry name" value="ACETYL-COA C-ACYLTRANSFERASE"/>
    <property type="match status" value="1"/>
</dbReference>
<dbReference type="Pfam" id="PF02803">
    <property type="entry name" value="Thiolase_C"/>
    <property type="match status" value="1"/>
</dbReference>
<reference evidence="14" key="1">
    <citation type="submission" date="2003-08" db="EMBL/GenBank/DDBJ databases">
        <authorList>
            <person name="Birren B."/>
            <person name="Nusbaum C."/>
            <person name="Abebe A."/>
            <person name="Abouelleil A."/>
            <person name="Adekoya E."/>
            <person name="Ait-zahra M."/>
            <person name="Allen N."/>
            <person name="Allen T."/>
            <person name="An P."/>
            <person name="Anderson M."/>
            <person name="Anderson S."/>
            <person name="Arachchi H."/>
            <person name="Armbruster J."/>
            <person name="Bachantsang P."/>
            <person name="Baldwin J."/>
            <person name="Barry A."/>
            <person name="Bayul T."/>
            <person name="Blitshsteyn B."/>
            <person name="Bloom T."/>
            <person name="Blye J."/>
            <person name="Boguslavskiy L."/>
            <person name="Borowsky M."/>
            <person name="Boukhgalter B."/>
            <person name="Brunache A."/>
            <person name="Butler J."/>
            <person name="Calixte N."/>
            <person name="Calvo S."/>
            <person name="Camarata J."/>
            <person name="Campo K."/>
            <person name="Chang J."/>
            <person name="Cheshatsang Y."/>
            <person name="Citroen M."/>
            <person name="Collymore A."/>
            <person name="Considine T."/>
            <person name="Cook A."/>
            <person name="Cooke P."/>
            <person name="Corum B."/>
            <person name="Cuomo C."/>
            <person name="David R."/>
            <person name="Dawoe T."/>
            <person name="Degray S."/>
            <person name="Dodge S."/>
            <person name="Dooley K."/>
            <person name="Dorje P."/>
            <person name="Dorjee K."/>
            <person name="Dorris L."/>
            <person name="Duffey N."/>
            <person name="Dupes A."/>
            <person name="Elkins T."/>
            <person name="Engels R."/>
            <person name="Erickson J."/>
            <person name="Farina A."/>
            <person name="Faro S."/>
            <person name="Ferreira P."/>
            <person name="Fischer H."/>
            <person name="Fitzgerald M."/>
            <person name="Foley K."/>
            <person name="Gage D."/>
            <person name="Galagan J."/>
            <person name="Gearin G."/>
            <person name="Gnerre S."/>
            <person name="Gnirke A."/>
            <person name="Goyette A."/>
            <person name="Graham J."/>
            <person name="Grandbois E."/>
            <person name="Gyaltsen K."/>
            <person name="Hafez N."/>
            <person name="Hagopian D."/>
            <person name="Hagos B."/>
            <person name="Hall J."/>
            <person name="Hatcher B."/>
            <person name="Heller A."/>
            <person name="Higgins H."/>
            <person name="Honan T."/>
            <person name="Horn A."/>
            <person name="Houde N."/>
            <person name="Hughes L."/>
            <person name="Hulme W."/>
            <person name="Husby E."/>
            <person name="Iliev I."/>
            <person name="Jaffe D."/>
            <person name="Jones C."/>
            <person name="Kamal M."/>
            <person name="Kamat A."/>
            <person name="Kamvysselis M."/>
            <person name="Karlsson E."/>
            <person name="Kells C."/>
            <person name="Kieu A."/>
            <person name="Kisner P."/>
            <person name="Kodira C."/>
            <person name="Kulbokas E."/>
            <person name="Labutti K."/>
            <person name="Lama D."/>
            <person name="Landers T."/>
            <person name="Leger J."/>
            <person name="Levine S."/>
            <person name="Lewis D."/>
            <person name="Lewis T."/>
            <person name="Lindblad-toh K."/>
            <person name="Liu X."/>
            <person name="Lokyitsang T."/>
            <person name="Lokyitsang Y."/>
            <person name="Lucien O."/>
            <person name="Lui A."/>
            <person name="Ma L.J."/>
            <person name="Mabbitt R."/>
            <person name="Macdonald J."/>
            <person name="Maclean C."/>
            <person name="Major J."/>
            <person name="Manning J."/>
            <person name="Marabella R."/>
            <person name="Maru K."/>
            <person name="Matthews C."/>
            <person name="Mauceli E."/>
            <person name="Mccarthy M."/>
            <person name="Mcdonough S."/>
            <person name="Mcghee T."/>
            <person name="Meldrim J."/>
            <person name="Meneus L."/>
            <person name="Mesirov J."/>
            <person name="Mihalev A."/>
            <person name="Mihova T."/>
            <person name="Mikkelsen T."/>
            <person name="Mlenga V."/>
            <person name="Moru K."/>
            <person name="Mozes J."/>
            <person name="Mulrain L."/>
            <person name="Munson G."/>
            <person name="Naylor J."/>
            <person name="Newes C."/>
            <person name="Nguyen C."/>
            <person name="Nguyen N."/>
            <person name="Nguyen T."/>
            <person name="Nicol R."/>
            <person name="Nielsen C."/>
            <person name="Nizzari M."/>
            <person name="Norbu C."/>
            <person name="Norbu N."/>
            <person name="O'donnell P."/>
            <person name="Okoawo O."/>
            <person name="O'leary S."/>
            <person name="Omotosho B."/>
            <person name="O'neill K."/>
            <person name="Osman S."/>
            <person name="Parker S."/>
            <person name="Perrin D."/>
            <person name="Phunkhang P."/>
            <person name="Piqani B."/>
            <person name="Purcell S."/>
            <person name="Rachupka T."/>
            <person name="Ramasamy U."/>
            <person name="Rameau R."/>
            <person name="Ray V."/>
            <person name="Raymond C."/>
            <person name="Retta R."/>
            <person name="Richardson S."/>
            <person name="Rise C."/>
            <person name="Rodriguez J."/>
            <person name="Rogers J."/>
            <person name="Rogov P."/>
            <person name="Rutman M."/>
            <person name="Schupbach R."/>
            <person name="Seaman C."/>
            <person name="Settipalli S."/>
            <person name="Sharpe T."/>
            <person name="Sheridan J."/>
            <person name="Sherpa N."/>
            <person name="Shi J."/>
            <person name="Smirnov S."/>
            <person name="Smith C."/>
            <person name="Sougnez C."/>
            <person name="Spencer B."/>
            <person name="Stalker J."/>
            <person name="Stange-thomann N."/>
            <person name="Stavropoulos S."/>
            <person name="Stetson K."/>
            <person name="Stone C."/>
            <person name="Stone S."/>
            <person name="Stubbs M."/>
            <person name="Talamas J."/>
            <person name="Tchuinga P."/>
            <person name="Tenzing P."/>
            <person name="Tesfaye S."/>
            <person name="Theodore J."/>
            <person name="Thoulutsang Y."/>
            <person name="Topham K."/>
            <person name="Towey S."/>
            <person name="Tsamla T."/>
            <person name="Tsomo N."/>
            <person name="Vallee D."/>
            <person name="Vassiliev H."/>
            <person name="Venkataraman V."/>
            <person name="Vinson J."/>
            <person name="Vo A."/>
            <person name="Wade C."/>
            <person name="Wang S."/>
            <person name="Wangchuk T."/>
            <person name="Wangdi T."/>
            <person name="Whittaker C."/>
            <person name="Wilkinson J."/>
            <person name="Wu Y."/>
            <person name="Wyman D."/>
            <person name="Yadav S."/>
            <person name="Yang S."/>
            <person name="Yang X."/>
            <person name="Yeager S."/>
            <person name="Yee E."/>
            <person name="Young G."/>
            <person name="Zainoun J."/>
            <person name="Zembeck L."/>
            <person name="Zimmer A."/>
            <person name="Zody M."/>
            <person name="Lander E."/>
        </authorList>
    </citation>
    <scope>NUCLEOTIDE SEQUENCE [LARGE SCALE GENOMIC DNA]</scope>
</reference>
<evidence type="ECO:0000256" key="5">
    <source>
        <dbReference type="ARBA" id="ARBA00022958"/>
    </source>
</evidence>
<dbReference type="Proteomes" id="UP000007875">
    <property type="component" value="Unassembled WGS sequence"/>
</dbReference>
<evidence type="ECO:0000256" key="3">
    <source>
        <dbReference type="ARBA" id="ARBA00022679"/>
    </source>
</evidence>
<keyword evidence="6 10" id="KW-0012">Acyltransferase</keyword>
<proteinExistence type="inferred from homology"/>
<protein>
    <recommendedName>
        <fullName evidence="15">Thiolase N-terminal domain-containing protein</fullName>
    </recommendedName>
</protein>
<organism evidence="13 14">
    <name type="scientific">Ciona savignyi</name>
    <name type="common">Pacific transparent sea squirt</name>
    <dbReference type="NCBI Taxonomy" id="51511"/>
    <lineage>
        <taxon>Eukaryota</taxon>
        <taxon>Metazoa</taxon>
        <taxon>Chordata</taxon>
        <taxon>Tunicata</taxon>
        <taxon>Ascidiacea</taxon>
        <taxon>Phlebobranchia</taxon>
        <taxon>Cionidae</taxon>
        <taxon>Ciona</taxon>
    </lineage>
</organism>
<dbReference type="HOGENOM" id="CLU_031026_0_1_1"/>
<dbReference type="PIRSF" id="PIRSF000429">
    <property type="entry name" value="Ac-CoA_Ac_transf"/>
    <property type="match status" value="1"/>
</dbReference>
<comment type="function">
    <text evidence="7">This is one of the enzymes that catalyzes the last step of the mitochondrial beta-oxidation pathway, an aerobic process breaking down fatty acids into acetyl-CoA. Using free coenzyme A/CoA, catalyzes the thiolytic cleavage of medium- to long-chain 3-oxoacyl-CoAs into acetyl-CoA and a fatty acyl-CoA shortened by two carbon atoms. The activity of the enzyme is reversible and it can also catalyze the condensation of two acetyl-CoA molecules into acetoacetyl-CoA. Thereby, it plays a major role in ketone body metabolism.</text>
</comment>
<dbReference type="PANTHER" id="PTHR18919:SF156">
    <property type="entry name" value="ACETYL-COA ACETYLTRANSFERASE, MITOCHONDRIAL"/>
    <property type="match status" value="1"/>
</dbReference>
<evidence type="ECO:0000256" key="10">
    <source>
        <dbReference type="RuleBase" id="RU003557"/>
    </source>
</evidence>
<dbReference type="SUPFAM" id="SSF53901">
    <property type="entry name" value="Thiolase-like"/>
    <property type="match status" value="2"/>
</dbReference>
<comment type="pathway">
    <text evidence="1">Lipid metabolism; fatty acid beta-oxidation.</text>
</comment>
<dbReference type="PROSITE" id="PS00737">
    <property type="entry name" value="THIOLASE_2"/>
    <property type="match status" value="1"/>
</dbReference>
<feature type="active site" description="Proton acceptor" evidence="9">
    <location>
        <position position="398"/>
    </location>
</feature>
<dbReference type="AlphaFoldDB" id="H2YJ06"/>
<comment type="similarity">
    <text evidence="2 10">Belongs to the thiolase-like superfamily. Thiolase family.</text>
</comment>
<evidence type="ECO:0000256" key="9">
    <source>
        <dbReference type="PIRSR" id="PIRSR000429-1"/>
    </source>
</evidence>
<evidence type="ECO:0000313" key="14">
    <source>
        <dbReference type="Proteomes" id="UP000007875"/>
    </source>
</evidence>
<evidence type="ECO:0000259" key="11">
    <source>
        <dbReference type="Pfam" id="PF00108"/>
    </source>
</evidence>
<evidence type="ECO:0000313" key="13">
    <source>
        <dbReference type="Ensembl" id="ENSCSAVP00000005305.1"/>
    </source>
</evidence>
<dbReference type="InterPro" id="IPR016039">
    <property type="entry name" value="Thiolase-like"/>
</dbReference>
<evidence type="ECO:0000256" key="6">
    <source>
        <dbReference type="ARBA" id="ARBA00023315"/>
    </source>
</evidence>
<dbReference type="NCBIfam" id="TIGR01930">
    <property type="entry name" value="AcCoA-C-Actrans"/>
    <property type="match status" value="1"/>
</dbReference>
<dbReference type="InterPro" id="IPR020616">
    <property type="entry name" value="Thiolase_N"/>
</dbReference>
<accession>H2YJ06</accession>
<dbReference type="PROSITE" id="PS00098">
    <property type="entry name" value="THIOLASE_1"/>
    <property type="match status" value="1"/>
</dbReference>
<dbReference type="CDD" id="cd00751">
    <property type="entry name" value="thiolase"/>
    <property type="match status" value="1"/>
</dbReference>
<reference evidence="13" key="3">
    <citation type="submission" date="2025-09" db="UniProtKB">
        <authorList>
            <consortium name="Ensembl"/>
        </authorList>
    </citation>
    <scope>IDENTIFICATION</scope>
</reference>
<dbReference type="STRING" id="51511.ENSCSAVP00000005305"/>
<dbReference type="InParanoid" id="H2YJ06"/>
<dbReference type="eggNOG" id="KOG1390">
    <property type="taxonomic scope" value="Eukaryota"/>
</dbReference>
<feature type="active site" description="Proton acceptor" evidence="9">
    <location>
        <position position="370"/>
    </location>
</feature>
<dbReference type="InterPro" id="IPR020615">
    <property type="entry name" value="Thiolase_acyl_enz_int_AS"/>
</dbReference>
<feature type="domain" description="Thiolase C-terminal" evidence="12">
    <location>
        <begin position="292"/>
        <end position="411"/>
    </location>
</feature>
<dbReference type="GeneTree" id="ENSGT01030000234626"/>
<dbReference type="FunCoup" id="H2YJ06">
    <property type="interactions" value="225"/>
</dbReference>
<feature type="domain" description="Thiolase N-terminal" evidence="11">
    <location>
        <begin position="27"/>
        <end position="284"/>
    </location>
</feature>
<evidence type="ECO:0008006" key="15">
    <source>
        <dbReference type="Google" id="ProtNLM"/>
    </source>
</evidence>
<keyword evidence="14" id="KW-1185">Reference proteome</keyword>
<dbReference type="GO" id="GO:0005739">
    <property type="term" value="C:mitochondrion"/>
    <property type="evidence" value="ECO:0007669"/>
    <property type="project" value="TreeGrafter"/>
</dbReference>
<evidence type="ECO:0000259" key="12">
    <source>
        <dbReference type="Pfam" id="PF02803"/>
    </source>
</evidence>
<dbReference type="InterPro" id="IPR002155">
    <property type="entry name" value="Thiolase"/>
</dbReference>
<evidence type="ECO:0000256" key="7">
    <source>
        <dbReference type="ARBA" id="ARBA00045244"/>
    </source>
</evidence>
<evidence type="ECO:0000256" key="4">
    <source>
        <dbReference type="ARBA" id="ARBA00022723"/>
    </source>
</evidence>
<dbReference type="OMA" id="SMGTFGE"/>
<dbReference type="Pfam" id="PF00108">
    <property type="entry name" value="Thiolase_N"/>
    <property type="match status" value="1"/>
</dbReference>
<keyword evidence="4" id="KW-0479">Metal-binding</keyword>
<comment type="catalytic activity">
    <reaction evidence="8">
        <text>propanoyl-CoA + acetyl-CoA = 2-methyl-3-oxobutanoyl-CoA + CoA</text>
        <dbReference type="Rhea" id="RHEA:30719"/>
        <dbReference type="ChEBI" id="CHEBI:57287"/>
        <dbReference type="ChEBI" id="CHEBI:57288"/>
        <dbReference type="ChEBI" id="CHEBI:57335"/>
        <dbReference type="ChEBI" id="CHEBI:57392"/>
    </reaction>
    <physiologicalReaction direction="left-to-right" evidence="8">
        <dbReference type="Rhea" id="RHEA:30720"/>
    </physiologicalReaction>
    <physiologicalReaction direction="right-to-left" evidence="8">
        <dbReference type="Rhea" id="RHEA:30721"/>
    </physiologicalReaction>
</comment>
<name>H2YJ06_CIOSA</name>
<dbReference type="Gene3D" id="3.40.47.10">
    <property type="match status" value="1"/>
</dbReference>
<dbReference type="GO" id="GO:0006635">
    <property type="term" value="P:fatty acid beta-oxidation"/>
    <property type="evidence" value="ECO:0007669"/>
    <property type="project" value="TreeGrafter"/>
</dbReference>
<dbReference type="FunFam" id="3.40.47.10:FF:000007">
    <property type="entry name" value="acetyl-CoA acetyltransferase, mitochondrial"/>
    <property type="match status" value="1"/>
</dbReference>
<dbReference type="Ensembl" id="ENSCSAVT00000005376.1">
    <property type="protein sequence ID" value="ENSCSAVP00000005305.1"/>
    <property type="gene ID" value="ENSCSAVG00000003163.1"/>
</dbReference>